<evidence type="ECO:0000256" key="1">
    <source>
        <dbReference type="SAM" id="MobiDB-lite"/>
    </source>
</evidence>
<dbReference type="EMBL" id="ADAS02000097">
    <property type="protein sequence ID" value="OAV90635.1"/>
    <property type="molecule type" value="Genomic_DNA"/>
</dbReference>
<sequence>MPTNAASGSWCTINLIRPAADSTQRTTTPCEEYQRKTSTDPTTGAIQETVTIESQDASPFEISFHIKPTTYSSIHQAATNSNKPQSAKNNNLQSLAHDDYVIDVYLDGIGVGSTTIHKSDPFPDSIDKIVIGQSLCRLLQFAPVNLVDPDDHQNSDDNDNICEDKKVIMSLGTIQFDVTRCVAVLEQSRPFTNEDGIQTTNQMNFSERFKKACLATTAGLGQPQVNQLYPETEWRATNADPKPFLQFIFRYKPRAILESEGKITPTVQEVAAKTEQGNKIKTDIEKNKNKNRMKNEHADQKSGQKEDRKPKMIDLTRSDKNENQKPKIIDLTGSDKPMDKNSNFIDLTGSDISD</sequence>
<evidence type="ECO:0000313" key="4">
    <source>
        <dbReference type="EnsemblFungi" id="PTTG_28246-t43_1-p1"/>
    </source>
</evidence>
<dbReference type="InterPro" id="IPR057678">
    <property type="entry name" value="DUF7918"/>
</dbReference>
<dbReference type="AlphaFoldDB" id="A0A180GDB7"/>
<feature type="domain" description="DUF7918" evidence="2">
    <location>
        <begin position="96"/>
        <end position="263"/>
    </location>
</feature>
<reference evidence="4" key="4">
    <citation type="submission" date="2025-05" db="UniProtKB">
        <authorList>
            <consortium name="EnsemblFungi"/>
        </authorList>
    </citation>
    <scope>IDENTIFICATION</scope>
    <source>
        <strain evidence="4">isolate 1-1 / race 1 (BBBD)</strain>
    </source>
</reference>
<dbReference type="PANTHER" id="PTHR36223">
    <property type="entry name" value="BETA-LACTAMASE-TYPE TRANSPEPTIDASE FOLD DOMAIN CONTAINING PROTEIN"/>
    <property type="match status" value="1"/>
</dbReference>
<dbReference type="PANTHER" id="PTHR36223:SF5">
    <property type="entry name" value="BETA-LACTAMASE-TYPE TRANSPEPTIDASE FOLD DOMAIN CONTAINING PROTEIN"/>
    <property type="match status" value="1"/>
</dbReference>
<gene>
    <name evidence="3" type="ORF">PTTG_28246</name>
</gene>
<organism evidence="3">
    <name type="scientific">Puccinia triticina (isolate 1-1 / race 1 (BBBD))</name>
    <name type="common">Brown leaf rust fungus</name>
    <dbReference type="NCBI Taxonomy" id="630390"/>
    <lineage>
        <taxon>Eukaryota</taxon>
        <taxon>Fungi</taxon>
        <taxon>Dikarya</taxon>
        <taxon>Basidiomycota</taxon>
        <taxon>Pucciniomycotina</taxon>
        <taxon>Pucciniomycetes</taxon>
        <taxon>Pucciniales</taxon>
        <taxon>Pucciniaceae</taxon>
        <taxon>Puccinia</taxon>
    </lineage>
</organism>
<dbReference type="VEuPathDB" id="FungiDB:PTTG_28246"/>
<dbReference type="Proteomes" id="UP000005240">
    <property type="component" value="Unassembled WGS sequence"/>
</dbReference>
<evidence type="ECO:0000313" key="3">
    <source>
        <dbReference type="EMBL" id="OAV90635.1"/>
    </source>
</evidence>
<evidence type="ECO:0000313" key="5">
    <source>
        <dbReference type="Proteomes" id="UP000005240"/>
    </source>
</evidence>
<feature type="compositionally biased region" description="Polar residues" evidence="1">
    <location>
        <begin position="340"/>
        <end position="354"/>
    </location>
</feature>
<feature type="region of interest" description="Disordered" evidence="1">
    <location>
        <begin position="278"/>
        <end position="354"/>
    </location>
</feature>
<reference evidence="3" key="1">
    <citation type="submission" date="2009-11" db="EMBL/GenBank/DDBJ databases">
        <authorList>
            <consortium name="The Broad Institute Genome Sequencing Platform"/>
            <person name="Ward D."/>
            <person name="Feldgarden M."/>
            <person name="Earl A."/>
            <person name="Young S.K."/>
            <person name="Zeng Q."/>
            <person name="Koehrsen M."/>
            <person name="Alvarado L."/>
            <person name="Berlin A."/>
            <person name="Bochicchio J."/>
            <person name="Borenstein D."/>
            <person name="Chapman S.B."/>
            <person name="Chen Z."/>
            <person name="Engels R."/>
            <person name="Freedman E."/>
            <person name="Gellesch M."/>
            <person name="Goldberg J."/>
            <person name="Griggs A."/>
            <person name="Gujja S."/>
            <person name="Heilman E."/>
            <person name="Heiman D."/>
            <person name="Hepburn T."/>
            <person name="Howarth C."/>
            <person name="Jen D."/>
            <person name="Larson L."/>
            <person name="Lewis B."/>
            <person name="Mehta T."/>
            <person name="Park D."/>
            <person name="Pearson M."/>
            <person name="Roberts A."/>
            <person name="Saif S."/>
            <person name="Shea T."/>
            <person name="Shenoy N."/>
            <person name="Sisk P."/>
            <person name="Stolte C."/>
            <person name="Sykes S."/>
            <person name="Thomson T."/>
            <person name="Walk T."/>
            <person name="White J."/>
            <person name="Yandava C."/>
            <person name="Izard J."/>
            <person name="Baranova O.V."/>
            <person name="Blanton J.M."/>
            <person name="Tanner A.C."/>
            <person name="Dewhirst F.E."/>
            <person name="Haas B."/>
            <person name="Nusbaum C."/>
            <person name="Birren B."/>
        </authorList>
    </citation>
    <scope>NUCLEOTIDE SEQUENCE [LARGE SCALE GENOMIC DNA]</scope>
    <source>
        <strain evidence="3">1-1 BBBD Race 1</strain>
    </source>
</reference>
<dbReference type="EnsemblFungi" id="PTTG_28246-t43_1">
    <property type="protein sequence ID" value="PTTG_28246-t43_1-p1"/>
    <property type="gene ID" value="PTTG_28246"/>
</dbReference>
<proteinExistence type="predicted"/>
<evidence type="ECO:0000259" key="2">
    <source>
        <dbReference type="Pfam" id="PF25534"/>
    </source>
</evidence>
<protein>
    <recommendedName>
        <fullName evidence="2">DUF7918 domain-containing protein</fullName>
    </recommendedName>
</protein>
<dbReference type="OrthoDB" id="3237202at2759"/>
<accession>A0A180GDB7</accession>
<name>A0A180GDB7_PUCT1</name>
<dbReference type="Pfam" id="PF25534">
    <property type="entry name" value="DUF7918"/>
    <property type="match status" value="1"/>
</dbReference>
<dbReference type="STRING" id="630390.A0A180GDB7"/>
<reference evidence="3" key="2">
    <citation type="submission" date="2016-05" db="EMBL/GenBank/DDBJ databases">
        <title>Comparative analysis highlights variable genome content of wheat rusts and divergence of the mating loci.</title>
        <authorList>
            <person name="Cuomo C.A."/>
            <person name="Bakkeren G."/>
            <person name="Szabo L."/>
            <person name="Khalil H."/>
            <person name="Joly D."/>
            <person name="Goldberg J."/>
            <person name="Young S."/>
            <person name="Zeng Q."/>
            <person name="Fellers J."/>
        </authorList>
    </citation>
    <scope>NUCLEOTIDE SEQUENCE [LARGE SCALE GENOMIC DNA]</scope>
    <source>
        <strain evidence="3">1-1 BBBD Race 1</strain>
    </source>
</reference>
<feature type="compositionally biased region" description="Basic and acidic residues" evidence="1">
    <location>
        <begin position="278"/>
        <end position="328"/>
    </location>
</feature>
<keyword evidence="5" id="KW-1185">Reference proteome</keyword>
<reference evidence="4 5" key="3">
    <citation type="journal article" date="2017" name="G3 (Bethesda)">
        <title>Comparative analysis highlights variable genome content of wheat rusts and divergence of the mating loci.</title>
        <authorList>
            <person name="Cuomo C.A."/>
            <person name="Bakkeren G."/>
            <person name="Khalil H.B."/>
            <person name="Panwar V."/>
            <person name="Joly D."/>
            <person name="Linning R."/>
            <person name="Sakthikumar S."/>
            <person name="Song X."/>
            <person name="Adiconis X."/>
            <person name="Fan L."/>
            <person name="Goldberg J.M."/>
            <person name="Levin J.Z."/>
            <person name="Young S."/>
            <person name="Zeng Q."/>
            <person name="Anikster Y."/>
            <person name="Bruce M."/>
            <person name="Wang M."/>
            <person name="Yin C."/>
            <person name="McCallum B."/>
            <person name="Szabo L.J."/>
            <person name="Hulbert S."/>
            <person name="Chen X."/>
            <person name="Fellers J.P."/>
        </authorList>
    </citation>
    <scope>NUCLEOTIDE SEQUENCE</scope>
    <source>
        <strain evidence="4">isolate 1-1 / race 1 (BBBD)</strain>
        <strain evidence="5">Isolate 1-1 / race 1 (BBBD)</strain>
    </source>
</reference>